<protein>
    <recommendedName>
        <fullName evidence="9">Cobalamin biosynthesis protein CobD</fullName>
    </recommendedName>
</protein>
<dbReference type="PANTHER" id="PTHR34308:SF1">
    <property type="entry name" value="COBALAMIN BIOSYNTHESIS PROTEIN CBIB"/>
    <property type="match status" value="1"/>
</dbReference>
<reference evidence="12 13" key="1">
    <citation type="submission" date="2018-08" db="EMBL/GenBank/DDBJ databases">
        <title>A genome reference for cultivated species of the human gut microbiota.</title>
        <authorList>
            <person name="Zou Y."/>
            <person name="Xue W."/>
            <person name="Luo G."/>
        </authorList>
    </citation>
    <scope>NUCLEOTIDE SEQUENCE [LARGE SCALE GENOMIC DNA]</scope>
    <source>
        <strain evidence="11 13">AF18-16LB</strain>
        <strain evidence="10 12">AF25-15</strain>
    </source>
</reference>
<sequence>MCYHIFAFIAGFLLDLLIGDPHFIPHPVRLIGSLISFLDKRLNCDVRNNRSGEKTAVDANIEKIKLSKYKRGMLLAFTVIIVVFAVSALILATAYSINLYAGIIVEAVMTWQILATKCLRVESMRVYDALRTDGVDAGRKAVSMIVGRDTSVLDAAGVTRAAVETIAENTSDGVIAPMLYTAIGGPVLGFVYKAVNTMDSMIGYKNDKYMYFGRFAARLDDVVNFIPARISAYLMIVAAFIGGRQFDGRNAYRIFKRDRFNHASPNSAQTESVCAGALRVQLAGDAVYFGKLVKKKYIGDGLREIEYEDIKRANRLMYITAFLCELISVAVMSLVLILL</sequence>
<evidence type="ECO:0000256" key="5">
    <source>
        <dbReference type="ARBA" id="ARBA00022573"/>
    </source>
</evidence>
<comment type="similarity">
    <text evidence="3 9">Belongs to the CobD/CbiB family.</text>
</comment>
<keyword evidence="8 9" id="KW-0472">Membrane</keyword>
<dbReference type="EMBL" id="QRUJ01000001">
    <property type="protein sequence ID" value="RGR56934.1"/>
    <property type="molecule type" value="Genomic_DNA"/>
</dbReference>
<evidence type="ECO:0000256" key="9">
    <source>
        <dbReference type="HAMAP-Rule" id="MF_00024"/>
    </source>
</evidence>
<evidence type="ECO:0000313" key="10">
    <source>
        <dbReference type="EMBL" id="RGR56934.1"/>
    </source>
</evidence>
<dbReference type="Proteomes" id="UP000284296">
    <property type="component" value="Unassembled WGS sequence"/>
</dbReference>
<evidence type="ECO:0000313" key="12">
    <source>
        <dbReference type="Proteomes" id="UP000266066"/>
    </source>
</evidence>
<feature type="transmembrane region" description="Helical" evidence="9">
    <location>
        <begin position="73"/>
        <end position="91"/>
    </location>
</feature>
<evidence type="ECO:0000256" key="7">
    <source>
        <dbReference type="ARBA" id="ARBA00022989"/>
    </source>
</evidence>
<dbReference type="AlphaFoldDB" id="A0A395V5B5"/>
<evidence type="ECO:0000256" key="8">
    <source>
        <dbReference type="ARBA" id="ARBA00023136"/>
    </source>
</evidence>
<name>A0A395V5B5_9FIRM</name>
<dbReference type="PANTHER" id="PTHR34308">
    <property type="entry name" value="COBALAMIN BIOSYNTHESIS PROTEIN CBIB"/>
    <property type="match status" value="1"/>
</dbReference>
<dbReference type="GO" id="GO:0048472">
    <property type="term" value="F:threonine-phosphate decarboxylase activity"/>
    <property type="evidence" value="ECO:0007669"/>
    <property type="project" value="InterPro"/>
</dbReference>
<proteinExistence type="inferred from homology"/>
<keyword evidence="5 9" id="KW-0169">Cobalamin biosynthesis</keyword>
<dbReference type="GO" id="GO:0005886">
    <property type="term" value="C:plasma membrane"/>
    <property type="evidence" value="ECO:0007669"/>
    <property type="project" value="UniProtKB-SubCell"/>
</dbReference>
<evidence type="ECO:0000256" key="4">
    <source>
        <dbReference type="ARBA" id="ARBA00022475"/>
    </source>
</evidence>
<feature type="transmembrane region" description="Helical" evidence="9">
    <location>
        <begin position="97"/>
        <end position="115"/>
    </location>
</feature>
<comment type="pathway">
    <text evidence="2 9">Cofactor biosynthesis; adenosylcobalamin biosynthesis.</text>
</comment>
<dbReference type="GO" id="GO:0015420">
    <property type="term" value="F:ABC-type vitamin B12 transporter activity"/>
    <property type="evidence" value="ECO:0007669"/>
    <property type="project" value="UniProtKB-UniRule"/>
</dbReference>
<feature type="transmembrane region" description="Helical" evidence="9">
    <location>
        <begin position="316"/>
        <end position="338"/>
    </location>
</feature>
<evidence type="ECO:0000256" key="2">
    <source>
        <dbReference type="ARBA" id="ARBA00004953"/>
    </source>
</evidence>
<comment type="subcellular location">
    <subcellularLocation>
        <location evidence="1 9">Cell membrane</location>
        <topology evidence="1 9">Multi-pass membrane protein</topology>
    </subcellularLocation>
</comment>
<dbReference type="Proteomes" id="UP000266066">
    <property type="component" value="Unassembled WGS sequence"/>
</dbReference>
<dbReference type="NCBIfam" id="TIGR00380">
    <property type="entry name" value="cobal_cbiB"/>
    <property type="match status" value="1"/>
</dbReference>
<keyword evidence="4 9" id="KW-1003">Cell membrane</keyword>
<dbReference type="RefSeq" id="WP_118003538.1">
    <property type="nucleotide sequence ID" value="NZ_QRUJ01000001.1"/>
</dbReference>
<comment type="function">
    <text evidence="9">Converts cobyric acid to cobinamide by the addition of aminopropanol on the F carboxylic group.</text>
</comment>
<accession>A0A395V5B5</accession>
<dbReference type="Pfam" id="PF03186">
    <property type="entry name" value="CobD_Cbib"/>
    <property type="match status" value="1"/>
</dbReference>
<gene>
    <name evidence="9 10" type="primary">cobD</name>
    <name evidence="11" type="ORF">DWX06_01735</name>
    <name evidence="10" type="ORF">DWY38_00840</name>
</gene>
<dbReference type="InterPro" id="IPR004485">
    <property type="entry name" value="Cobalamin_biosynth_CobD/CbiB"/>
</dbReference>
<dbReference type="GO" id="GO:0009236">
    <property type="term" value="P:cobalamin biosynthetic process"/>
    <property type="evidence" value="ECO:0007669"/>
    <property type="project" value="UniProtKB-UniRule"/>
</dbReference>
<organism evidence="10 12">
    <name type="scientific">Agathobacter rectalis</name>
    <dbReference type="NCBI Taxonomy" id="39491"/>
    <lineage>
        <taxon>Bacteria</taxon>
        <taxon>Bacillati</taxon>
        <taxon>Bacillota</taxon>
        <taxon>Clostridia</taxon>
        <taxon>Lachnospirales</taxon>
        <taxon>Lachnospiraceae</taxon>
        <taxon>Agathobacter</taxon>
    </lineage>
</organism>
<dbReference type="UniPathway" id="UPA00148"/>
<evidence type="ECO:0000313" key="13">
    <source>
        <dbReference type="Proteomes" id="UP000284296"/>
    </source>
</evidence>
<dbReference type="EMBL" id="QRXG01000002">
    <property type="protein sequence ID" value="RGT84090.1"/>
    <property type="molecule type" value="Genomic_DNA"/>
</dbReference>
<evidence type="ECO:0000256" key="6">
    <source>
        <dbReference type="ARBA" id="ARBA00022692"/>
    </source>
</evidence>
<evidence type="ECO:0000256" key="1">
    <source>
        <dbReference type="ARBA" id="ARBA00004651"/>
    </source>
</evidence>
<dbReference type="HAMAP" id="MF_00024">
    <property type="entry name" value="CobD_CbiB"/>
    <property type="match status" value="1"/>
</dbReference>
<keyword evidence="6 9" id="KW-0812">Transmembrane</keyword>
<evidence type="ECO:0000256" key="3">
    <source>
        <dbReference type="ARBA" id="ARBA00006263"/>
    </source>
</evidence>
<keyword evidence="7 9" id="KW-1133">Transmembrane helix</keyword>
<comment type="caution">
    <text evidence="9">Lacks conserved residue(s) required for the propagation of feature annotation.</text>
</comment>
<comment type="caution">
    <text evidence="10">The sequence shown here is derived from an EMBL/GenBank/DDBJ whole genome shotgun (WGS) entry which is preliminary data.</text>
</comment>
<evidence type="ECO:0000313" key="11">
    <source>
        <dbReference type="EMBL" id="RGT84090.1"/>
    </source>
</evidence>